<gene>
    <name evidence="1" type="ORF">HH304_19585</name>
</gene>
<accession>A0A848J4E8</accession>
<keyword evidence="2" id="KW-1185">Reference proteome</keyword>
<protein>
    <submittedName>
        <fullName evidence="1">Uncharacterized protein</fullName>
    </submittedName>
</protein>
<dbReference type="Proteomes" id="UP000559010">
    <property type="component" value="Unassembled WGS sequence"/>
</dbReference>
<evidence type="ECO:0000313" key="2">
    <source>
        <dbReference type="Proteomes" id="UP000559010"/>
    </source>
</evidence>
<comment type="caution">
    <text evidence="1">The sequence shown here is derived from an EMBL/GenBank/DDBJ whole genome shotgun (WGS) entry which is preliminary data.</text>
</comment>
<dbReference type="RefSeq" id="WP_169684982.1">
    <property type="nucleotide sequence ID" value="NZ_JABBNU010000014.1"/>
</dbReference>
<sequence length="175" mass="20487">MLLFSVLSIHIACEPKDSNLITINSNKGITLNMLIDYYDELNGYWDNDGVSSKFIIELGDENKFPFKSRIVKIPDNFHRELGQVNFPLKCEMVYVNKRQVLYKNQEYSCENLSFLIKDQKIKKICLVSHNKNENYYFILKCLMKSISKEYGDKSGTNLDIEIIFYKPSNDLIYPI</sequence>
<evidence type="ECO:0000313" key="1">
    <source>
        <dbReference type="EMBL" id="NMM50621.1"/>
    </source>
</evidence>
<dbReference type="AlphaFoldDB" id="A0A848J4E8"/>
<reference evidence="1 2" key="1">
    <citation type="submission" date="2020-04" db="EMBL/GenBank/DDBJ databases">
        <title>Flammeovirgaceae bacterium KN852 isolated from deep sea.</title>
        <authorList>
            <person name="Zhang D.-C."/>
        </authorList>
    </citation>
    <scope>NUCLEOTIDE SEQUENCE [LARGE SCALE GENOMIC DNA]</scope>
    <source>
        <strain evidence="1 2">KN852</strain>
    </source>
</reference>
<organism evidence="1 2">
    <name type="scientific">Marinigracilibium pacificum</name>
    <dbReference type="NCBI Taxonomy" id="2729599"/>
    <lineage>
        <taxon>Bacteria</taxon>
        <taxon>Pseudomonadati</taxon>
        <taxon>Bacteroidota</taxon>
        <taxon>Cytophagia</taxon>
        <taxon>Cytophagales</taxon>
        <taxon>Flammeovirgaceae</taxon>
        <taxon>Marinigracilibium</taxon>
    </lineage>
</organism>
<name>A0A848J4E8_9BACT</name>
<proteinExistence type="predicted"/>
<dbReference type="EMBL" id="JABBNU010000014">
    <property type="protein sequence ID" value="NMM50621.1"/>
    <property type="molecule type" value="Genomic_DNA"/>
</dbReference>